<dbReference type="Proteomes" id="UP000289465">
    <property type="component" value="Unassembled WGS sequence"/>
</dbReference>
<keyword evidence="1" id="KW-0812">Transmembrane</keyword>
<feature type="domain" description="FecR N-terminal" evidence="3">
    <location>
        <begin position="18"/>
        <end position="58"/>
    </location>
</feature>
<dbReference type="Gene3D" id="2.60.120.1440">
    <property type="match status" value="1"/>
</dbReference>
<dbReference type="EMBL" id="UFQC01000009">
    <property type="protein sequence ID" value="SSW66273.1"/>
    <property type="molecule type" value="Genomic_DNA"/>
</dbReference>
<reference evidence="4 5" key="1">
    <citation type="submission" date="2018-07" db="EMBL/GenBank/DDBJ databases">
        <authorList>
            <person name="Peeters C."/>
        </authorList>
    </citation>
    <scope>NUCLEOTIDE SEQUENCE [LARGE SCALE GENOMIC DNA]</scope>
    <source>
        <strain evidence="4 5">LMG 30378</strain>
    </source>
</reference>
<gene>
    <name evidence="4" type="ORF">AVE30378_02002</name>
</gene>
<keyword evidence="1" id="KW-1133">Transmembrane helix</keyword>
<evidence type="ECO:0000256" key="1">
    <source>
        <dbReference type="SAM" id="Phobius"/>
    </source>
</evidence>
<evidence type="ECO:0000313" key="4">
    <source>
        <dbReference type="EMBL" id="SSW66273.1"/>
    </source>
</evidence>
<sequence>MTMNPAQPTLAPTASADEAALDWLIRRKDSPDAATEARFREWQAASPLHAQAYARWERDWNGLDTVPETARAQWRAECPPPASAQPNRQRRARWRLAGAALAACAVAAVAALLAAPSAPQYQMRYATAPGQQQEITLPDGSQVALDTATRVEVLYTKGRREVRMAEGQAMFKVQSDAGRPFDVVTGNVRVTVVGTRFSVRHTPATPGYPGVHVGVASGHVRVGPEAPAAWWEFWRPGRDRQVTDLTAGQQMTVDESGLPGRIARIDAASVAPWLDHRVAFDNATLAQALAEFGRYGHPVPVLGDPRLASLRLTGSFDTRSLATFYRVLPQALPVRIDTRGALPSIEPAQ</sequence>
<dbReference type="PIRSF" id="PIRSF018266">
    <property type="entry name" value="FecR"/>
    <property type="match status" value="1"/>
</dbReference>
<dbReference type="Pfam" id="PF04773">
    <property type="entry name" value="FecR"/>
    <property type="match status" value="1"/>
</dbReference>
<dbReference type="InterPro" id="IPR006860">
    <property type="entry name" value="FecR"/>
</dbReference>
<evidence type="ECO:0000313" key="5">
    <source>
        <dbReference type="Proteomes" id="UP000289465"/>
    </source>
</evidence>
<dbReference type="InterPro" id="IPR032623">
    <property type="entry name" value="FecR_N"/>
</dbReference>
<evidence type="ECO:0008006" key="6">
    <source>
        <dbReference type="Google" id="ProtNLM"/>
    </source>
</evidence>
<evidence type="ECO:0000259" key="3">
    <source>
        <dbReference type="Pfam" id="PF16220"/>
    </source>
</evidence>
<evidence type="ECO:0000259" key="2">
    <source>
        <dbReference type="Pfam" id="PF04773"/>
    </source>
</evidence>
<dbReference type="GO" id="GO:0016989">
    <property type="term" value="F:sigma factor antagonist activity"/>
    <property type="evidence" value="ECO:0007669"/>
    <property type="project" value="TreeGrafter"/>
</dbReference>
<dbReference type="AlphaFoldDB" id="A0A446CEN4"/>
<accession>A0A446CEN4</accession>
<dbReference type="PANTHER" id="PTHR30273:SF2">
    <property type="entry name" value="PROTEIN FECR"/>
    <property type="match status" value="1"/>
</dbReference>
<organism evidence="4 5">
    <name type="scientific">Achromobacter veterisilvae</name>
    <dbReference type="NCBI Taxonomy" id="2069367"/>
    <lineage>
        <taxon>Bacteria</taxon>
        <taxon>Pseudomonadati</taxon>
        <taxon>Pseudomonadota</taxon>
        <taxon>Betaproteobacteria</taxon>
        <taxon>Burkholderiales</taxon>
        <taxon>Alcaligenaceae</taxon>
        <taxon>Achromobacter</taxon>
    </lineage>
</organism>
<dbReference type="RefSeq" id="WP_165360141.1">
    <property type="nucleotide sequence ID" value="NZ_UFQC01000009.1"/>
</dbReference>
<protein>
    <recommendedName>
        <fullName evidence="6">Fec operon regulator FecR</fullName>
    </recommendedName>
</protein>
<dbReference type="InterPro" id="IPR012373">
    <property type="entry name" value="Ferrdict_sens_TM"/>
</dbReference>
<proteinExistence type="predicted"/>
<keyword evidence="1" id="KW-0472">Membrane</keyword>
<dbReference type="PANTHER" id="PTHR30273">
    <property type="entry name" value="PERIPLASMIC SIGNAL SENSOR AND SIGMA FACTOR ACTIVATOR FECR-RELATED"/>
    <property type="match status" value="1"/>
</dbReference>
<dbReference type="Pfam" id="PF16220">
    <property type="entry name" value="DUF4880"/>
    <property type="match status" value="1"/>
</dbReference>
<feature type="domain" description="FecR protein" evidence="2">
    <location>
        <begin position="124"/>
        <end position="220"/>
    </location>
</feature>
<name>A0A446CEN4_9BURK</name>
<feature type="transmembrane region" description="Helical" evidence="1">
    <location>
        <begin position="96"/>
        <end position="115"/>
    </location>
</feature>